<dbReference type="AlphaFoldDB" id="A0A3Q2QK93"/>
<dbReference type="GeneTree" id="ENSGT00950000182953"/>
<comment type="subcellular location">
    <subcellularLocation>
        <location evidence="1">Membrane</location>
        <topology evidence="1">Multi-pass membrane protein</topology>
    </subcellularLocation>
</comment>
<organism evidence="8 9">
    <name type="scientific">Fundulus heteroclitus</name>
    <name type="common">Killifish</name>
    <name type="synonym">Mummichog</name>
    <dbReference type="NCBI Taxonomy" id="8078"/>
    <lineage>
        <taxon>Eukaryota</taxon>
        <taxon>Metazoa</taxon>
        <taxon>Chordata</taxon>
        <taxon>Craniata</taxon>
        <taxon>Vertebrata</taxon>
        <taxon>Euteleostomi</taxon>
        <taxon>Actinopterygii</taxon>
        <taxon>Neopterygii</taxon>
        <taxon>Teleostei</taxon>
        <taxon>Neoteleostei</taxon>
        <taxon>Acanthomorphata</taxon>
        <taxon>Ovalentaria</taxon>
        <taxon>Atherinomorphae</taxon>
        <taxon>Cyprinodontiformes</taxon>
        <taxon>Fundulidae</taxon>
        <taxon>Fundulus</taxon>
    </lineage>
</organism>
<keyword evidence="6 7" id="KW-0472">Membrane</keyword>
<feature type="transmembrane region" description="Helical" evidence="7">
    <location>
        <begin position="92"/>
        <end position="110"/>
    </location>
</feature>
<keyword evidence="4 7" id="KW-0812">Transmembrane</keyword>
<dbReference type="STRING" id="8078.ENSFHEP00000027042"/>
<feature type="transmembrane region" description="Helical" evidence="7">
    <location>
        <begin position="177"/>
        <end position="195"/>
    </location>
</feature>
<dbReference type="PANTHER" id="PTHR11119">
    <property type="entry name" value="XANTHINE-URACIL / VITAMIN C PERMEASE FAMILY MEMBER"/>
    <property type="match status" value="1"/>
</dbReference>
<keyword evidence="5 7" id="KW-1133">Transmembrane helix</keyword>
<name>A0A3Q2QK93_FUNHE</name>
<dbReference type="Pfam" id="PF00860">
    <property type="entry name" value="Xan_ur_permease"/>
    <property type="match status" value="1"/>
</dbReference>
<evidence type="ECO:0000313" key="8">
    <source>
        <dbReference type="Ensembl" id="ENSFHEP00000027042.1"/>
    </source>
</evidence>
<feature type="transmembrane region" description="Helical" evidence="7">
    <location>
        <begin position="557"/>
        <end position="573"/>
    </location>
</feature>
<dbReference type="GO" id="GO:0022857">
    <property type="term" value="F:transmembrane transporter activity"/>
    <property type="evidence" value="ECO:0007669"/>
    <property type="project" value="InterPro"/>
</dbReference>
<evidence type="ECO:0000256" key="7">
    <source>
        <dbReference type="SAM" id="Phobius"/>
    </source>
</evidence>
<dbReference type="PROSITE" id="PS01116">
    <property type="entry name" value="XANTH_URACIL_PERMASE"/>
    <property type="match status" value="1"/>
</dbReference>
<dbReference type="Proteomes" id="UP000265000">
    <property type="component" value="Unplaced"/>
</dbReference>
<evidence type="ECO:0000256" key="5">
    <source>
        <dbReference type="ARBA" id="ARBA00022989"/>
    </source>
</evidence>
<evidence type="ECO:0000256" key="2">
    <source>
        <dbReference type="ARBA" id="ARBA00008821"/>
    </source>
</evidence>
<dbReference type="InterPro" id="IPR006043">
    <property type="entry name" value="NCS2"/>
</dbReference>
<feature type="transmembrane region" description="Helical" evidence="7">
    <location>
        <begin position="61"/>
        <end position="80"/>
    </location>
</feature>
<feature type="transmembrane region" description="Helical" evidence="7">
    <location>
        <begin position="434"/>
        <end position="453"/>
    </location>
</feature>
<evidence type="ECO:0000256" key="1">
    <source>
        <dbReference type="ARBA" id="ARBA00004141"/>
    </source>
</evidence>
<feature type="transmembrane region" description="Helical" evidence="7">
    <location>
        <begin position="201"/>
        <end position="220"/>
    </location>
</feature>
<evidence type="ECO:0000256" key="6">
    <source>
        <dbReference type="ARBA" id="ARBA00023136"/>
    </source>
</evidence>
<feature type="transmembrane region" description="Helical" evidence="7">
    <location>
        <begin position="405"/>
        <end position="428"/>
    </location>
</feature>
<reference evidence="8" key="2">
    <citation type="submission" date="2025-09" db="UniProtKB">
        <authorList>
            <consortium name="Ensembl"/>
        </authorList>
    </citation>
    <scope>IDENTIFICATION</scope>
</reference>
<dbReference type="InterPro" id="IPR006042">
    <property type="entry name" value="Xan_ur_permease"/>
</dbReference>
<feature type="transmembrane region" description="Helical" evidence="7">
    <location>
        <begin position="227"/>
        <end position="244"/>
    </location>
</feature>
<sequence>MEGSAGLVVRAARLHSEKDASTRFDPQCLHSGSLSKTLDPRTLPGRRTWQPTASLGNGLKHYVLAFGGIIAVPLLLAEPLCITDNNVAKSQLISTIFFVSGLCTLLQTAVGTRLPILQGGTFSFITPTLAILALPKWQCPAQSTPVTPSMQLQNHTNPLPGENGDEIWMSRIREIQGAILVASLLQIVLGFSGLVGLVLKYIGPLAIAPTINLIGLSLFIEAGKKCGSHWGIAALTVCLILLFSQYLSKVDVPMITYKDKKWKALFGMCGAWLVCFLLTVFDALPSKSNQYGFSARTDINLNAVTNSPWFHMPYPGQWGMPTVSLSSVLGMMAGVLASTMESIGDYYACARLSGAPPPPIHAINRGIAVEGIGCILAALWGTGNGTTSYSQNIAALGITKVGSRLVLQTTGVLMIVLGVFGKFGAVFITIPDPVIGGMFLVMFGMIAAVGISNLQYVDLNSSRNLLILGFSTFSGLVLPTWFHSNPGIIDTGKKVSSHCVSAFRLHLERWERFCQPKLLKGRCCQIPEAQMANSLSLAFSLDFQVTRTENTVALPDRILICCCLSLIFLLLSVKERGKKRLI</sequence>
<evidence type="ECO:0000313" key="9">
    <source>
        <dbReference type="Proteomes" id="UP000265000"/>
    </source>
</evidence>
<protein>
    <submittedName>
        <fullName evidence="8">Si:dkey-106n21.1</fullName>
    </submittedName>
</protein>
<keyword evidence="9" id="KW-1185">Reference proteome</keyword>
<feature type="transmembrane region" description="Helical" evidence="7">
    <location>
        <begin position="465"/>
        <end position="482"/>
    </location>
</feature>
<dbReference type="Ensembl" id="ENSFHET00000001156.1">
    <property type="protein sequence ID" value="ENSFHEP00000027042.1"/>
    <property type="gene ID" value="ENSFHEG00000010306.1"/>
</dbReference>
<dbReference type="GO" id="GO:0005886">
    <property type="term" value="C:plasma membrane"/>
    <property type="evidence" value="ECO:0007669"/>
    <property type="project" value="UniProtKB-ARBA"/>
</dbReference>
<evidence type="ECO:0000256" key="4">
    <source>
        <dbReference type="ARBA" id="ARBA00022692"/>
    </source>
</evidence>
<evidence type="ECO:0000256" key="3">
    <source>
        <dbReference type="ARBA" id="ARBA00022448"/>
    </source>
</evidence>
<accession>A0A3Q2QK93</accession>
<keyword evidence="3" id="KW-0813">Transport</keyword>
<proteinExistence type="inferred from homology"/>
<feature type="transmembrane region" description="Helical" evidence="7">
    <location>
        <begin position="264"/>
        <end position="284"/>
    </location>
</feature>
<reference evidence="8" key="1">
    <citation type="submission" date="2025-08" db="UniProtKB">
        <authorList>
            <consortium name="Ensembl"/>
        </authorList>
    </citation>
    <scope>IDENTIFICATION</scope>
</reference>
<comment type="similarity">
    <text evidence="2">Belongs to the nucleobase:cation symporter-2 (NCS2) (TC 2.A.40) family.</text>
</comment>